<dbReference type="PANTHER" id="PTHR43752:SF2">
    <property type="entry name" value="BNR_ASP-BOX REPEAT FAMILY PROTEIN"/>
    <property type="match status" value="1"/>
</dbReference>
<dbReference type="AlphaFoldDB" id="A0A5C6ARF6"/>
<accession>A0A5C6ARF6</accession>
<dbReference type="EMBL" id="SJPM01000002">
    <property type="protein sequence ID" value="TWU01646.1"/>
    <property type="molecule type" value="Genomic_DNA"/>
</dbReference>
<protein>
    <submittedName>
        <fullName evidence="2">BNR/Asp-box repeat protein</fullName>
    </submittedName>
</protein>
<comment type="caution">
    <text evidence="2">The sequence shown here is derived from an EMBL/GenBank/DDBJ whole genome shotgun (WGS) entry which is preliminary data.</text>
</comment>
<dbReference type="InterPro" id="IPR036278">
    <property type="entry name" value="Sialidase_sf"/>
</dbReference>
<dbReference type="SUPFAM" id="SSF50939">
    <property type="entry name" value="Sialidases"/>
    <property type="match status" value="1"/>
</dbReference>
<gene>
    <name evidence="2" type="ORF">Pla100_13810</name>
</gene>
<dbReference type="OrthoDB" id="9807193at2"/>
<dbReference type="InterPro" id="IPR011040">
    <property type="entry name" value="Sialidase"/>
</dbReference>
<proteinExistence type="predicted"/>
<name>A0A5C6ARF6_9BACT</name>
<dbReference type="Gene3D" id="2.120.10.10">
    <property type="match status" value="2"/>
</dbReference>
<organism evidence="2 3">
    <name type="scientific">Neorhodopirellula pilleata</name>
    <dbReference type="NCBI Taxonomy" id="2714738"/>
    <lineage>
        <taxon>Bacteria</taxon>
        <taxon>Pseudomonadati</taxon>
        <taxon>Planctomycetota</taxon>
        <taxon>Planctomycetia</taxon>
        <taxon>Pirellulales</taxon>
        <taxon>Pirellulaceae</taxon>
        <taxon>Neorhodopirellula</taxon>
    </lineage>
</organism>
<dbReference type="Proteomes" id="UP000316213">
    <property type="component" value="Unassembled WGS sequence"/>
</dbReference>
<evidence type="ECO:0000259" key="1">
    <source>
        <dbReference type="Pfam" id="PF13088"/>
    </source>
</evidence>
<feature type="domain" description="Sialidase" evidence="1">
    <location>
        <begin position="123"/>
        <end position="309"/>
    </location>
</feature>
<evidence type="ECO:0000313" key="2">
    <source>
        <dbReference type="EMBL" id="TWU01646.1"/>
    </source>
</evidence>
<dbReference type="CDD" id="cd15482">
    <property type="entry name" value="Sialidase_non-viral"/>
    <property type="match status" value="1"/>
</dbReference>
<dbReference type="PANTHER" id="PTHR43752">
    <property type="entry name" value="BNR/ASP-BOX REPEAT FAMILY PROTEIN"/>
    <property type="match status" value="1"/>
</dbReference>
<keyword evidence="3" id="KW-1185">Reference proteome</keyword>
<dbReference type="Pfam" id="PF13088">
    <property type="entry name" value="BNR_2"/>
    <property type="match status" value="1"/>
</dbReference>
<evidence type="ECO:0000313" key="3">
    <source>
        <dbReference type="Proteomes" id="UP000316213"/>
    </source>
</evidence>
<reference evidence="2 3" key="1">
    <citation type="submission" date="2019-02" db="EMBL/GenBank/DDBJ databases">
        <title>Deep-cultivation of Planctomycetes and their phenomic and genomic characterization uncovers novel biology.</title>
        <authorList>
            <person name="Wiegand S."/>
            <person name="Jogler M."/>
            <person name="Boedeker C."/>
            <person name="Pinto D."/>
            <person name="Vollmers J."/>
            <person name="Rivas-Marin E."/>
            <person name="Kohn T."/>
            <person name="Peeters S.H."/>
            <person name="Heuer A."/>
            <person name="Rast P."/>
            <person name="Oberbeckmann S."/>
            <person name="Bunk B."/>
            <person name="Jeske O."/>
            <person name="Meyerdierks A."/>
            <person name="Storesund J.E."/>
            <person name="Kallscheuer N."/>
            <person name="Luecker S."/>
            <person name="Lage O.M."/>
            <person name="Pohl T."/>
            <person name="Merkel B.J."/>
            <person name="Hornburger P."/>
            <person name="Mueller R.-W."/>
            <person name="Bruemmer F."/>
            <person name="Labrenz M."/>
            <person name="Spormann A.M."/>
            <person name="Op Den Camp H."/>
            <person name="Overmann J."/>
            <person name="Amann R."/>
            <person name="Jetten M.S.M."/>
            <person name="Mascher T."/>
            <person name="Medema M.H."/>
            <person name="Devos D.P."/>
            <person name="Kaster A.-K."/>
            <person name="Ovreas L."/>
            <person name="Rohde M."/>
            <person name="Galperin M.Y."/>
            <person name="Jogler C."/>
        </authorList>
    </citation>
    <scope>NUCLEOTIDE SEQUENCE [LARGE SCALE GENOMIC DNA]</scope>
    <source>
        <strain evidence="2 3">Pla100</strain>
    </source>
</reference>
<sequence length="390" mass="42548">MKLTSSPVIIAIFIVSLSLAVSNVGHVVAADGPDIPTVDLSDQHSRHVVVAAGTEAIYQGHPTTLKLPGTDTIFCVWCVRHGGSAGPMARSDDGGKTWDRLDDQLPPGYSTHQNCPSIYRMVDTKGKARLWVFSAALGTRGGPGMPSIMSEDNGKTWTEMPPLGFPCVMTFSSIVRLNDGRYLGLYHKGPEGKDRAPLGVLQTITEDGGFTWSEPKVVAAVEGKNPCEPFVFRSPDGNELCCLMRENTHQGRSLMMFSRDEGASWSEPIDTPWGLSGDRHMGVQTADGRLVIAFRDMAPESPTRGHFVAWVGSYDDIQQGRPGQYRIKLLHSHAQRVSDCGYPGVEQLDDGTIVATTYIKYQPGPEQHSVVSVRFRLDETDPLAKPLGDR</sequence>
<dbReference type="RefSeq" id="WP_146576909.1">
    <property type="nucleotide sequence ID" value="NZ_SJPM01000002.1"/>
</dbReference>